<dbReference type="RefSeq" id="WP_117729056.1">
    <property type="nucleotide sequence ID" value="NZ_JAJTTD010000030.1"/>
</dbReference>
<evidence type="ECO:0000313" key="1">
    <source>
        <dbReference type="EMBL" id="MCP9502756.1"/>
    </source>
</evidence>
<dbReference type="EMBL" id="JANDXR010000026">
    <property type="protein sequence ID" value="MCP9502756.1"/>
    <property type="molecule type" value="Genomic_DNA"/>
</dbReference>
<dbReference type="EMBL" id="QSAG01000032">
    <property type="protein sequence ID" value="RGW41201.1"/>
    <property type="molecule type" value="Genomic_DNA"/>
</dbReference>
<accession>A0AA92T311</accession>
<sequence length="89" mass="10459">MINDRKEAILFIANKQHGSKKELIGEIGEKFFNQFCRMGFIKKGITKDKLEQVNSTWQITKLGKEQEKFYREPTRLERLDGQCFYALGV</sequence>
<dbReference type="Proteomes" id="UP000283785">
    <property type="component" value="Unassembled WGS sequence"/>
</dbReference>
<organism evidence="2 4">
    <name type="scientific">Segatella copri</name>
    <dbReference type="NCBI Taxonomy" id="165179"/>
    <lineage>
        <taxon>Bacteria</taxon>
        <taxon>Pseudomonadati</taxon>
        <taxon>Bacteroidota</taxon>
        <taxon>Bacteroidia</taxon>
        <taxon>Bacteroidales</taxon>
        <taxon>Prevotellaceae</taxon>
        <taxon>Segatella</taxon>
    </lineage>
</organism>
<protein>
    <submittedName>
        <fullName evidence="2">Uncharacterized protein</fullName>
    </submittedName>
</protein>
<comment type="caution">
    <text evidence="2">The sequence shown here is derived from an EMBL/GenBank/DDBJ whole genome shotgun (WGS) entry which is preliminary data.</text>
</comment>
<name>A0AA92T311_9BACT</name>
<proteinExistence type="predicted"/>
<reference evidence="4 5" key="1">
    <citation type="submission" date="2018-08" db="EMBL/GenBank/DDBJ databases">
        <title>A genome reference for cultivated species of the human gut microbiota.</title>
        <authorList>
            <person name="Zou Y."/>
            <person name="Xue W."/>
            <person name="Luo G."/>
        </authorList>
    </citation>
    <scope>NUCLEOTIDE SEQUENCE [LARGE SCALE GENOMIC DNA]</scope>
    <source>
        <strain evidence="3 5">AF12-50</strain>
        <strain evidence="2 4">OM06-11</strain>
    </source>
</reference>
<dbReference type="Proteomes" id="UP000261245">
    <property type="component" value="Unassembled WGS sequence"/>
</dbReference>
<dbReference type="Proteomes" id="UP001206014">
    <property type="component" value="Unassembled WGS sequence"/>
</dbReference>
<dbReference type="EMBL" id="QSUC01000043">
    <property type="protein sequence ID" value="RGN05355.1"/>
    <property type="molecule type" value="Genomic_DNA"/>
</dbReference>
<gene>
    <name evidence="3" type="ORF">DWV76_13180</name>
    <name evidence="2" type="ORF">DXB80_12250</name>
    <name evidence="1" type="ORF">NND11_14615</name>
</gene>
<evidence type="ECO:0000313" key="5">
    <source>
        <dbReference type="Proteomes" id="UP000283785"/>
    </source>
</evidence>
<evidence type="ECO:0000313" key="4">
    <source>
        <dbReference type="Proteomes" id="UP000261245"/>
    </source>
</evidence>
<evidence type="ECO:0000313" key="2">
    <source>
        <dbReference type="EMBL" id="RGN05355.1"/>
    </source>
</evidence>
<reference evidence="1" key="2">
    <citation type="submission" date="2022-07" db="EMBL/GenBank/DDBJ databases">
        <title>Prevotella copri.</title>
        <authorList>
            <person name="Yang C."/>
        </authorList>
    </citation>
    <scope>NUCLEOTIDE SEQUENCE</scope>
    <source>
        <strain evidence="1">HF88</strain>
    </source>
</reference>
<evidence type="ECO:0000313" key="3">
    <source>
        <dbReference type="EMBL" id="RGW41201.1"/>
    </source>
</evidence>
<dbReference type="AlphaFoldDB" id="A0AA92T311"/>